<dbReference type="InterPro" id="IPR006127">
    <property type="entry name" value="ZnuA-like"/>
</dbReference>
<proteinExistence type="inferred from homology"/>
<keyword evidence="5" id="KW-0862">Zinc</keyword>
<dbReference type="AlphaFoldDB" id="A0A2K9EKD3"/>
<evidence type="ECO:0000256" key="4">
    <source>
        <dbReference type="ARBA" id="ARBA00022729"/>
    </source>
</evidence>
<feature type="region of interest" description="Disordered" evidence="6">
    <location>
        <begin position="112"/>
        <end position="135"/>
    </location>
</feature>
<comment type="similarity">
    <text evidence="1">Belongs to the bacterial solute-binding protein 9 family.</text>
</comment>
<dbReference type="RefSeq" id="WP_101460523.1">
    <property type="nucleotide sequence ID" value="NZ_CP025408.1"/>
</dbReference>
<keyword evidence="9" id="KW-1185">Reference proteome</keyword>
<keyword evidence="4 7" id="KW-0732">Signal</keyword>
<dbReference type="GO" id="GO:0006829">
    <property type="term" value="P:zinc ion transport"/>
    <property type="evidence" value="ECO:0007669"/>
    <property type="project" value="UniProtKB-KW"/>
</dbReference>
<dbReference type="Pfam" id="PF01297">
    <property type="entry name" value="ZnuA"/>
    <property type="match status" value="1"/>
</dbReference>
<dbReference type="OrthoDB" id="7346865at2"/>
<dbReference type="SUPFAM" id="SSF53807">
    <property type="entry name" value="Helical backbone' metal receptor"/>
    <property type="match status" value="1"/>
</dbReference>
<dbReference type="PANTHER" id="PTHR42953:SF3">
    <property type="entry name" value="HIGH-AFFINITY ZINC UPTAKE SYSTEM PROTEIN ZNUA"/>
    <property type="match status" value="1"/>
</dbReference>
<dbReference type="EMBL" id="CP025408">
    <property type="protein sequence ID" value="AUH33857.1"/>
    <property type="molecule type" value="Genomic_DNA"/>
</dbReference>
<protein>
    <recommendedName>
        <fullName evidence="2">High-affinity zinc uptake system protein ZnuA</fullName>
    </recommendedName>
</protein>
<dbReference type="GO" id="GO:0046872">
    <property type="term" value="F:metal ion binding"/>
    <property type="evidence" value="ECO:0007669"/>
    <property type="project" value="InterPro"/>
</dbReference>
<evidence type="ECO:0000256" key="7">
    <source>
        <dbReference type="SAM" id="SignalP"/>
    </source>
</evidence>
<reference evidence="8 9" key="1">
    <citation type="submission" date="2017-12" db="EMBL/GenBank/DDBJ databases">
        <authorList>
            <person name="Hurst M.R.H."/>
        </authorList>
    </citation>
    <scope>NUCLEOTIDE SEQUENCE [LARGE SCALE GENOMIC DNA]</scope>
    <source>
        <strain evidence="8 9">BM15</strain>
    </source>
</reference>
<feature type="signal peptide" evidence="7">
    <location>
        <begin position="1"/>
        <end position="20"/>
    </location>
</feature>
<keyword evidence="3" id="KW-0813">Transport</keyword>
<organism evidence="8 9">
    <name type="scientific">Paracoccus tegillarcae</name>
    <dbReference type="NCBI Taxonomy" id="1529068"/>
    <lineage>
        <taxon>Bacteria</taxon>
        <taxon>Pseudomonadati</taxon>
        <taxon>Pseudomonadota</taxon>
        <taxon>Alphaproteobacteria</taxon>
        <taxon>Rhodobacterales</taxon>
        <taxon>Paracoccaceae</taxon>
        <taxon>Paracoccus</taxon>
    </lineage>
</organism>
<evidence type="ECO:0000256" key="5">
    <source>
        <dbReference type="ARBA" id="ARBA00022906"/>
    </source>
</evidence>
<dbReference type="PANTHER" id="PTHR42953">
    <property type="entry name" value="HIGH-AFFINITY ZINC UPTAKE SYSTEM PROTEIN ZNUA-RELATED"/>
    <property type="match status" value="1"/>
</dbReference>
<sequence>MRILTALPALAALTALPALAETPSVIADIPATGALVQQVLGDLGTVQVLLPTGGNAHHHQLRPSDAAALQDAGLLVWIGPELTPWLERSAAALASGTSLLLLAQSDTHRRDFNADAHGHEGDHDHDHDHSGVDPHAWLDPENGKLWLTVIAEALSTADPGNAATYAQNAADGAGQLDQVIQQVSAQLAPVADAHFLVFHDAYGYFTDRFGLEPAVAVALGDASSPSAARLSAIRDEIKAESVRCAFPEIGHDPGLIDSLIDGTDIRVGDTLDPSGAGQEMGAQLYPALLQQMGDTIADCLSEG</sequence>
<evidence type="ECO:0000256" key="1">
    <source>
        <dbReference type="ARBA" id="ARBA00011028"/>
    </source>
</evidence>
<evidence type="ECO:0000256" key="3">
    <source>
        <dbReference type="ARBA" id="ARBA00022448"/>
    </source>
</evidence>
<gene>
    <name evidence="8" type="ORF">CUV01_11060</name>
</gene>
<evidence type="ECO:0000313" key="9">
    <source>
        <dbReference type="Proteomes" id="UP000233742"/>
    </source>
</evidence>
<keyword evidence="5" id="KW-0406">Ion transport</keyword>
<feature type="chain" id="PRO_5014797949" description="High-affinity zinc uptake system protein ZnuA" evidence="7">
    <location>
        <begin position="21"/>
        <end position="303"/>
    </location>
</feature>
<accession>A0A2K9EKD3</accession>
<evidence type="ECO:0000256" key="2">
    <source>
        <dbReference type="ARBA" id="ARBA00015915"/>
    </source>
</evidence>
<dbReference type="Proteomes" id="UP000233742">
    <property type="component" value="Chromosome"/>
</dbReference>
<keyword evidence="5" id="KW-0864">Zinc transport</keyword>
<evidence type="ECO:0000256" key="6">
    <source>
        <dbReference type="SAM" id="MobiDB-lite"/>
    </source>
</evidence>
<evidence type="ECO:0000313" key="8">
    <source>
        <dbReference type="EMBL" id="AUH33857.1"/>
    </source>
</evidence>
<dbReference type="KEGG" id="paro:CUV01_11060"/>
<dbReference type="InterPro" id="IPR050492">
    <property type="entry name" value="Bact_metal-bind_prot9"/>
</dbReference>
<dbReference type="Gene3D" id="3.40.50.1980">
    <property type="entry name" value="Nitrogenase molybdenum iron protein domain"/>
    <property type="match status" value="2"/>
</dbReference>
<name>A0A2K9EKD3_9RHOB</name>